<proteinExistence type="predicted"/>
<dbReference type="EMBL" id="CM004387">
    <property type="protein sequence ID" value="KAG8662145.1"/>
    <property type="molecule type" value="Genomic_DNA"/>
</dbReference>
<gene>
    <name evidence="1" type="ORF">MANES_01G068901v8</name>
</gene>
<keyword evidence="2" id="KW-1185">Reference proteome</keyword>
<name>A0ACB7ICD3_MANES</name>
<sequence length="70" mass="7633">MMAWGCPLYSVVVCTLSVLSISQWVTMRASVTSFISGSSCGWCNRSSPLPSRLGLAHMWALYSALCCLRV</sequence>
<evidence type="ECO:0000313" key="2">
    <source>
        <dbReference type="Proteomes" id="UP000091857"/>
    </source>
</evidence>
<comment type="caution">
    <text evidence="1">The sequence shown here is derived from an EMBL/GenBank/DDBJ whole genome shotgun (WGS) entry which is preliminary data.</text>
</comment>
<dbReference type="Proteomes" id="UP000091857">
    <property type="component" value="Chromosome 1"/>
</dbReference>
<organism evidence="1 2">
    <name type="scientific">Manihot esculenta</name>
    <name type="common">Cassava</name>
    <name type="synonym">Jatropha manihot</name>
    <dbReference type="NCBI Taxonomy" id="3983"/>
    <lineage>
        <taxon>Eukaryota</taxon>
        <taxon>Viridiplantae</taxon>
        <taxon>Streptophyta</taxon>
        <taxon>Embryophyta</taxon>
        <taxon>Tracheophyta</taxon>
        <taxon>Spermatophyta</taxon>
        <taxon>Magnoliopsida</taxon>
        <taxon>eudicotyledons</taxon>
        <taxon>Gunneridae</taxon>
        <taxon>Pentapetalae</taxon>
        <taxon>rosids</taxon>
        <taxon>fabids</taxon>
        <taxon>Malpighiales</taxon>
        <taxon>Euphorbiaceae</taxon>
        <taxon>Crotonoideae</taxon>
        <taxon>Manihoteae</taxon>
        <taxon>Manihot</taxon>
    </lineage>
</organism>
<protein>
    <submittedName>
        <fullName evidence="1">Uncharacterized protein</fullName>
    </submittedName>
</protein>
<evidence type="ECO:0000313" key="1">
    <source>
        <dbReference type="EMBL" id="KAG8662145.1"/>
    </source>
</evidence>
<reference evidence="2" key="1">
    <citation type="journal article" date="2016" name="Nat. Biotechnol.">
        <title>Sequencing wild and cultivated cassava and related species reveals extensive interspecific hybridization and genetic diversity.</title>
        <authorList>
            <person name="Bredeson J.V."/>
            <person name="Lyons J.B."/>
            <person name="Prochnik S.E."/>
            <person name="Wu G.A."/>
            <person name="Ha C.M."/>
            <person name="Edsinger-Gonzales E."/>
            <person name="Grimwood J."/>
            <person name="Schmutz J."/>
            <person name="Rabbi I.Y."/>
            <person name="Egesi C."/>
            <person name="Nauluvula P."/>
            <person name="Lebot V."/>
            <person name="Ndunguru J."/>
            <person name="Mkamilo G."/>
            <person name="Bart R.S."/>
            <person name="Setter T.L."/>
            <person name="Gleadow R.M."/>
            <person name="Kulakow P."/>
            <person name="Ferguson M.E."/>
            <person name="Rounsley S."/>
            <person name="Rokhsar D.S."/>
        </authorList>
    </citation>
    <scope>NUCLEOTIDE SEQUENCE [LARGE SCALE GENOMIC DNA]</scope>
    <source>
        <strain evidence="2">cv. AM560-2</strain>
    </source>
</reference>
<accession>A0ACB7ICD3</accession>